<accession>A0A3B0JK36</accession>
<sequence>MNLEHLRREGLDNRSLELKQKLQQKLKQDVCKPILGVGLSVAATVLFNEISKEFGESSVPSFIIGAGVGALSMAYARRASSHVSTNLENVATEQPNILGSDTIRASTNMQNVAIEQPNIQVWDTILAA</sequence>
<organism evidence="1">
    <name type="scientific">Wolbachia endosymbiont of Aleurodicus dispersus</name>
    <dbReference type="NCBI Taxonomy" id="1288877"/>
    <lineage>
        <taxon>Bacteria</taxon>
        <taxon>Pseudomonadati</taxon>
        <taxon>Pseudomonadota</taxon>
        <taxon>Alphaproteobacteria</taxon>
        <taxon>Rickettsiales</taxon>
        <taxon>Anaplasmataceae</taxon>
        <taxon>Wolbachieae</taxon>
        <taxon>Wolbachia</taxon>
    </lineage>
</organism>
<proteinExistence type="predicted"/>
<name>A0A3B0JK36_9RICK</name>
<gene>
    <name evidence="1" type="ORF">WBAD_1334</name>
</gene>
<reference evidence="1" key="1">
    <citation type="submission" date="2018-04" db="EMBL/GenBank/DDBJ databases">
        <authorList>
            <person name="Go L.Y."/>
            <person name="Mitchell J.A."/>
        </authorList>
    </citation>
    <scope>NUCLEOTIDE SEQUENCE</scope>
    <source>
        <strain evidence="1">WBAD</strain>
    </source>
</reference>
<dbReference type="EMBL" id="OUNE01000237">
    <property type="protein sequence ID" value="SPP33631.1"/>
    <property type="molecule type" value="Genomic_DNA"/>
</dbReference>
<dbReference type="AlphaFoldDB" id="A0A3B0JK36"/>
<evidence type="ECO:0000313" key="1">
    <source>
        <dbReference type="EMBL" id="SPP33631.1"/>
    </source>
</evidence>
<protein>
    <submittedName>
        <fullName evidence="1">Uncharacterized protein</fullName>
    </submittedName>
</protein>